<evidence type="ECO:0000313" key="18">
    <source>
        <dbReference type="Proteomes" id="UP000699462"/>
    </source>
</evidence>
<comment type="caution">
    <text evidence="17">The sequence shown here is derived from an EMBL/GenBank/DDBJ whole genome shotgun (WGS) entry which is preliminary data.</text>
</comment>
<name>A0A8T0D239_9TREM</name>
<dbReference type="GO" id="GO:0004377">
    <property type="term" value="F:GDP-Man:Man(3)GlcNAc(2)-PP-Dol alpha-1,2-mannosyltransferase activity"/>
    <property type="evidence" value="ECO:0007669"/>
    <property type="project" value="UniProtKB-UniRule"/>
</dbReference>
<dbReference type="PANTHER" id="PTHR45919:SF1">
    <property type="entry name" value="GDP-MAN:MAN(3)GLCNAC(2)-PP-DOL ALPHA-1,2-MANNOSYLTRANSFERASE"/>
    <property type="match status" value="1"/>
</dbReference>
<dbReference type="Gene3D" id="3.40.50.2000">
    <property type="entry name" value="Glycogen Phosphorylase B"/>
    <property type="match status" value="1"/>
</dbReference>
<evidence type="ECO:0000256" key="9">
    <source>
        <dbReference type="ARBA" id="ARBA00022824"/>
    </source>
</evidence>
<evidence type="ECO:0000256" key="7">
    <source>
        <dbReference type="ARBA" id="ARBA00022679"/>
    </source>
</evidence>
<dbReference type="CDD" id="cd03806">
    <property type="entry name" value="GT4_ALG11-like"/>
    <property type="match status" value="1"/>
</dbReference>
<evidence type="ECO:0000259" key="16">
    <source>
        <dbReference type="Pfam" id="PF15924"/>
    </source>
</evidence>
<evidence type="ECO:0000256" key="10">
    <source>
        <dbReference type="ARBA" id="ARBA00022989"/>
    </source>
</evidence>
<evidence type="ECO:0000256" key="8">
    <source>
        <dbReference type="ARBA" id="ARBA00022692"/>
    </source>
</evidence>
<keyword evidence="18" id="KW-1185">Reference proteome</keyword>
<evidence type="ECO:0000256" key="14">
    <source>
        <dbReference type="RuleBase" id="RU367051"/>
    </source>
</evidence>
<gene>
    <name evidence="17" type="ORF">P879_03363</name>
</gene>
<dbReference type="AlphaFoldDB" id="A0A8T0D239"/>
<dbReference type="Proteomes" id="UP000699462">
    <property type="component" value="Unassembled WGS sequence"/>
</dbReference>
<dbReference type="InterPro" id="IPR001296">
    <property type="entry name" value="Glyco_trans_1"/>
</dbReference>
<keyword evidence="7 14" id="KW-0808">Transferase</keyword>
<keyword evidence="8 14" id="KW-0812">Transmembrane</keyword>
<evidence type="ECO:0000256" key="3">
    <source>
        <dbReference type="ARBA" id="ARBA00009481"/>
    </source>
</evidence>
<evidence type="ECO:0000256" key="2">
    <source>
        <dbReference type="ARBA" id="ARBA00004922"/>
    </source>
</evidence>
<evidence type="ECO:0000256" key="13">
    <source>
        <dbReference type="ARBA" id="ARBA00045128"/>
    </source>
</evidence>
<keyword evidence="10 14" id="KW-1133">Transmembrane helix</keyword>
<keyword evidence="6 14" id="KW-0328">Glycosyltransferase</keyword>
<evidence type="ECO:0000256" key="12">
    <source>
        <dbReference type="ARBA" id="ARBA00045065"/>
    </source>
</evidence>
<dbReference type="Pfam" id="PF15924">
    <property type="entry name" value="ALG11_N"/>
    <property type="match status" value="1"/>
</dbReference>
<dbReference type="InterPro" id="IPR038013">
    <property type="entry name" value="ALG11"/>
</dbReference>
<dbReference type="PANTHER" id="PTHR45919">
    <property type="entry name" value="GDP-MAN:MAN(3)GLCNAC(2)-PP-DOL ALPHA-1,2-MANNOSYLTRANSFERASE"/>
    <property type="match status" value="1"/>
</dbReference>
<sequence>MYFLTSFIFTSCILVATTCLPWLFYWRRRHMRKCLALHYGLSAESPKLIAFFHPYCTSGGGGERVLWSAIQAMLSESIPGIIVVYTHDPMCVEDRQQVFDNVRRVFGISLSTGQDKPTTVVHFVRLRSVKLLSPSIYPIFTLAGQALGSILVGLEALARCPPDVYLDTTGFAFTLPLAKRITSCKTGAYVHYPMISSDMLDRICLTFKSETKPVQQLSYNHAQWIKRSRILSYFKYYYYRFMLMAYGWSGNPRNVDLVLANSTWTYKHVRSLWGGKPLVLYPPCPLPKSSFTTEERLPWIMSIGQFRPEKNHELQLDAFRLFLKRLNLLEQPTDHNFRLLLIGGCRDAIDLDRVNQLKKLVGALGLTDVVQFHMNISYEELLHRFRTCTINLHTMVDEHFGIGIVEGMAAGLITVAHNSGGPLTDIIGPAAAKIFSSADECGVGFLACTAEDYADAFEYVLTKMTEPCQKAMRQAALARAREKFSEDCFCRDWLQYIRALLT</sequence>
<dbReference type="EMBL" id="JTDF01021383">
    <property type="protein sequence ID" value="KAF8561915.1"/>
    <property type="molecule type" value="Genomic_DNA"/>
</dbReference>
<feature type="transmembrane region" description="Helical" evidence="14">
    <location>
        <begin position="135"/>
        <end position="154"/>
    </location>
</feature>
<dbReference type="EC" id="2.4.1.131" evidence="4 14"/>
<dbReference type="Pfam" id="PF00534">
    <property type="entry name" value="Glycos_transf_1"/>
    <property type="match status" value="1"/>
</dbReference>
<evidence type="ECO:0000256" key="4">
    <source>
        <dbReference type="ARBA" id="ARBA00012645"/>
    </source>
</evidence>
<comment type="similarity">
    <text evidence="3 14">Belongs to the glycosyltransferase group 1 family. Glycosyltransferase 4 subfamily.</text>
</comment>
<keyword evidence="11 14" id="KW-0472">Membrane</keyword>
<evidence type="ECO:0000256" key="5">
    <source>
        <dbReference type="ARBA" id="ARBA00022018"/>
    </source>
</evidence>
<accession>A0A8T0D239</accession>
<dbReference type="GO" id="GO:0006487">
    <property type="term" value="P:protein N-linked glycosylation"/>
    <property type="evidence" value="ECO:0007669"/>
    <property type="project" value="TreeGrafter"/>
</dbReference>
<comment type="subcellular location">
    <subcellularLocation>
        <location evidence="1">Endoplasmic reticulum membrane</location>
        <topology evidence="1">Single-pass membrane protein</topology>
    </subcellularLocation>
</comment>
<dbReference type="GO" id="GO:0005789">
    <property type="term" value="C:endoplasmic reticulum membrane"/>
    <property type="evidence" value="ECO:0007669"/>
    <property type="project" value="UniProtKB-SubCell"/>
</dbReference>
<evidence type="ECO:0000256" key="6">
    <source>
        <dbReference type="ARBA" id="ARBA00022676"/>
    </source>
</evidence>
<keyword evidence="9 14" id="KW-0256">Endoplasmic reticulum</keyword>
<proteinExistence type="inferred from homology"/>
<dbReference type="OrthoDB" id="2276068at2759"/>
<feature type="domain" description="Glycosyl transferase family 1" evidence="15">
    <location>
        <begin position="295"/>
        <end position="467"/>
    </location>
</feature>
<evidence type="ECO:0000313" key="17">
    <source>
        <dbReference type="EMBL" id="KAF8561915.1"/>
    </source>
</evidence>
<dbReference type="SUPFAM" id="SSF53756">
    <property type="entry name" value="UDP-Glycosyltransferase/glycogen phosphorylase"/>
    <property type="match status" value="1"/>
</dbReference>
<evidence type="ECO:0000256" key="1">
    <source>
        <dbReference type="ARBA" id="ARBA00004389"/>
    </source>
</evidence>
<comment type="pathway">
    <text evidence="2 14">Protein modification; protein glycosylation.</text>
</comment>
<comment type="function">
    <text evidence="13">GDP-Man:Man(3)GlcNAc(2)-PP-Dol alpha-1,2-mannosyltransferase that operates in the biosynthetic pathway of dolichol-linked oligosaccharides, the glycan precursors employed in protein asparagine (N)-glycosylation. The assembly of dolichol-linked oligosaccharides begins on the cytosolic side of the endoplasmic reticulum membrane and finishes in its lumen. The sequential addition of sugars to dolichol pyrophosphate produces dolichol-linked oligosaccharides containing fourteen sugars, including two GlcNAcs, nine mannoses and three glucoses. Once assembled, the oligosaccharide is transferred from the lipid to nascent proteins by oligosaccharyltransferases. Catalyzes, on the cytoplasmic face of the endoplasmic reticulum, the addition of the fourth and fifth mannose residues to the dolichol-linked oligosaccharide chain, to produce Man(5)GlcNAc(2)-PP-dolichol core oligosaccharide. Man(5)GlcNAc(2)-PP-dolichol is a substrate for ALG3, the following enzyme in the biosynthetic pathway.</text>
</comment>
<reference evidence="17 18" key="1">
    <citation type="submission" date="2019-07" db="EMBL/GenBank/DDBJ databases">
        <title>Annotation for the trematode Paragonimus westermani.</title>
        <authorList>
            <person name="Choi Y.-J."/>
        </authorList>
    </citation>
    <scope>NUCLEOTIDE SEQUENCE [LARGE SCALE GENOMIC DNA]</scope>
    <source>
        <strain evidence="17">180907_Pwestermani</strain>
    </source>
</reference>
<protein>
    <recommendedName>
        <fullName evidence="5 14">GDP-Man:Man(3)GlcNAc(2)-PP-Dol alpha-1,2-mannosyltransferase</fullName>
        <ecNumber evidence="4 14">2.4.1.131</ecNumber>
    </recommendedName>
</protein>
<dbReference type="InterPro" id="IPR031814">
    <property type="entry name" value="ALG11_N"/>
</dbReference>
<feature type="domain" description="ALG11 mannosyltransferase N-terminal" evidence="16">
    <location>
        <begin position="47"/>
        <end position="273"/>
    </location>
</feature>
<comment type="catalytic activity">
    <reaction evidence="12 14">
        <text>an alpha-D-Man-(1-&gt;3)-[alpha-D-Man-(1-&gt;6)]-beta-D-Man-(1-&gt;4)-beta-D-GlcNAc-(1-&gt;4)-alpha-D-GlcNAc-diphospho-di-trans,poly-cis-dolichol + 2 GDP-alpha-D-mannose = an alpha-D-Man-(1-&gt;2)-alpha-D-Man-(1-&gt;2)-alpha-D-Man-(1-&gt;3)-[alpha-D-Man-(1-&gt;6)]-beta-D-Man-(1-&gt;4)-beta-D-GlcNAc-(1-&gt;4)-alpha-D-GlcNAc-diphospho-di-trans,poly-cis-dolichol + 2 GDP + 2 H(+)</text>
        <dbReference type="Rhea" id="RHEA:29523"/>
        <dbReference type="Rhea" id="RHEA-COMP:19515"/>
        <dbReference type="Rhea" id="RHEA-COMP:19516"/>
        <dbReference type="ChEBI" id="CHEBI:15378"/>
        <dbReference type="ChEBI" id="CHEBI:57527"/>
        <dbReference type="ChEBI" id="CHEBI:58189"/>
        <dbReference type="ChEBI" id="CHEBI:132511"/>
        <dbReference type="ChEBI" id="CHEBI:132515"/>
        <dbReference type="EC" id="2.4.1.131"/>
    </reaction>
    <physiologicalReaction direction="left-to-right" evidence="12 14">
        <dbReference type="Rhea" id="RHEA:29524"/>
    </physiologicalReaction>
</comment>
<evidence type="ECO:0000256" key="11">
    <source>
        <dbReference type="ARBA" id="ARBA00023136"/>
    </source>
</evidence>
<organism evidence="17 18">
    <name type="scientific">Paragonimus westermani</name>
    <dbReference type="NCBI Taxonomy" id="34504"/>
    <lineage>
        <taxon>Eukaryota</taxon>
        <taxon>Metazoa</taxon>
        <taxon>Spiralia</taxon>
        <taxon>Lophotrochozoa</taxon>
        <taxon>Platyhelminthes</taxon>
        <taxon>Trematoda</taxon>
        <taxon>Digenea</taxon>
        <taxon>Plagiorchiida</taxon>
        <taxon>Troglotremata</taxon>
        <taxon>Troglotrematidae</taxon>
        <taxon>Paragonimus</taxon>
    </lineage>
</organism>
<evidence type="ECO:0000259" key="15">
    <source>
        <dbReference type="Pfam" id="PF00534"/>
    </source>
</evidence>
<feature type="transmembrane region" description="Helical" evidence="14">
    <location>
        <begin position="6"/>
        <end position="25"/>
    </location>
</feature>